<feature type="region of interest" description="Disordered" evidence="1">
    <location>
        <begin position="232"/>
        <end position="257"/>
    </location>
</feature>
<evidence type="ECO:0000256" key="1">
    <source>
        <dbReference type="SAM" id="MobiDB-lite"/>
    </source>
</evidence>
<feature type="region of interest" description="Disordered" evidence="1">
    <location>
        <begin position="174"/>
        <end position="198"/>
    </location>
</feature>
<evidence type="ECO:0000313" key="3">
    <source>
        <dbReference type="Proteomes" id="UP000661012"/>
    </source>
</evidence>
<protein>
    <submittedName>
        <fullName evidence="2">Hemolysin/hemagglutinin-like protein HecA</fullName>
    </submittedName>
</protein>
<feature type="compositionally biased region" description="Polar residues" evidence="1">
    <location>
        <begin position="232"/>
        <end position="241"/>
    </location>
</feature>
<name>A0ABR9A0U1_9GAMM</name>
<sequence>MENNALSVKENQSRIEETLKQAGNHAGEQAVTDKYKEISVRQRESVEQCNSAAVCVAKANEVSGLQGEYSSRIEELGEKLRTESGLNESEKSELVYLKAVLPQLEADRMTAIHNALSSGDSEEAKQLAISTLAQAGAAGAASAAAGIGKAGNHSAGIKDNRLPIPEATVANNGFKIESNPKHTPGAPGSRPSAGVEPKNSLSLFENSISTKDPKIRLSIDNNGNIHRFFNTSKDGSGTYHWSGSAGDGKNSLGNRELGSFNKEIKELKGKK</sequence>
<dbReference type="Proteomes" id="UP000661012">
    <property type="component" value="Unassembled WGS sequence"/>
</dbReference>
<accession>A0ABR9A0U1</accession>
<evidence type="ECO:0000313" key="2">
    <source>
        <dbReference type="EMBL" id="MBD8109439.1"/>
    </source>
</evidence>
<organism evidence="2 3">
    <name type="scientific">Erwinia persicina</name>
    <dbReference type="NCBI Taxonomy" id="55211"/>
    <lineage>
        <taxon>Bacteria</taxon>
        <taxon>Pseudomonadati</taxon>
        <taxon>Pseudomonadota</taxon>
        <taxon>Gammaproteobacteria</taxon>
        <taxon>Enterobacterales</taxon>
        <taxon>Erwiniaceae</taxon>
        <taxon>Erwinia</taxon>
    </lineage>
</organism>
<gene>
    <name evidence="2" type="ORF">IFT93_24125</name>
</gene>
<reference evidence="2 3" key="1">
    <citation type="journal article" date="2020" name="FEMS Microbiol. Ecol.">
        <title>Temporal dynamics of bacterial communities during seed development and maturation.</title>
        <authorList>
            <person name="Chesneau G."/>
            <person name="Torres-Cortes G."/>
            <person name="Briand M."/>
            <person name="Darrasse A."/>
            <person name="Preveaux A."/>
            <person name="Marais C."/>
            <person name="Jacques M.A."/>
            <person name="Shade A."/>
            <person name="Barret M."/>
        </authorList>
    </citation>
    <scope>NUCLEOTIDE SEQUENCE [LARGE SCALE GENOMIC DNA]</scope>
    <source>
        <strain evidence="2 3">CFBP13732</strain>
    </source>
</reference>
<comment type="caution">
    <text evidence="2">The sequence shown here is derived from an EMBL/GenBank/DDBJ whole genome shotgun (WGS) entry which is preliminary data.</text>
</comment>
<keyword evidence="3" id="KW-1185">Reference proteome</keyword>
<dbReference type="EMBL" id="JACYNN010000064">
    <property type="protein sequence ID" value="MBD8109439.1"/>
    <property type="molecule type" value="Genomic_DNA"/>
</dbReference>
<proteinExistence type="predicted"/>